<protein>
    <submittedName>
        <fullName evidence="1">Uncharacterized protein</fullName>
    </submittedName>
</protein>
<gene>
    <name evidence="1" type="ORF">B5E75_03070</name>
</gene>
<evidence type="ECO:0000313" key="2">
    <source>
        <dbReference type="Proteomes" id="UP000195305"/>
    </source>
</evidence>
<dbReference type="InterPro" id="IPR004260">
    <property type="entry name" value="Pyr-dimer_DNA_glycosylase"/>
</dbReference>
<evidence type="ECO:0000313" key="1">
    <source>
        <dbReference type="EMBL" id="OUQ35777.1"/>
    </source>
</evidence>
<dbReference type="AlphaFoldDB" id="A0A1Y4T0R7"/>
<comment type="caution">
    <text evidence="1">The sequence shown here is derived from an EMBL/GenBank/DDBJ whole genome shotgun (WGS) entry which is preliminary data.</text>
</comment>
<dbReference type="RefSeq" id="WP_087357324.1">
    <property type="nucleotide sequence ID" value="NZ_NFLJ01000006.1"/>
</dbReference>
<dbReference type="EMBL" id="NFLJ01000006">
    <property type="protein sequence ID" value="OUQ35777.1"/>
    <property type="molecule type" value="Genomic_DNA"/>
</dbReference>
<dbReference type="Pfam" id="PF03013">
    <property type="entry name" value="Pyr_excise"/>
    <property type="match status" value="1"/>
</dbReference>
<organism evidence="1 2">
    <name type="scientific">Massilimicrobiota timonensis</name>
    <dbReference type="NCBI Taxonomy" id="1776392"/>
    <lineage>
        <taxon>Bacteria</taxon>
        <taxon>Bacillati</taxon>
        <taxon>Bacillota</taxon>
        <taxon>Erysipelotrichia</taxon>
        <taxon>Erysipelotrichales</taxon>
        <taxon>Erysipelotrichaceae</taxon>
        <taxon>Massilimicrobiota</taxon>
    </lineage>
</organism>
<keyword evidence="2" id="KW-1185">Reference proteome</keyword>
<dbReference type="OrthoDB" id="360137at2"/>
<reference evidence="1 2" key="1">
    <citation type="journal article" date="2018" name="BMC Genomics">
        <title>Whole genome sequencing and function prediction of 133 gut anaerobes isolated from chicken caecum in pure cultures.</title>
        <authorList>
            <person name="Medvecky M."/>
            <person name="Cejkova D."/>
            <person name="Polansky O."/>
            <person name="Karasova D."/>
            <person name="Kubasova T."/>
            <person name="Cizek A."/>
            <person name="Rychlik I."/>
        </authorList>
    </citation>
    <scope>NUCLEOTIDE SEQUENCE [LARGE SCALE GENOMIC DNA]</scope>
    <source>
        <strain evidence="1 2">An13</strain>
    </source>
</reference>
<sequence>MDLCHQENISQLSNQDLFQQHDYICYLRGDGWQKTQHYVFAYPYLYLYTFHMYIIKEIENRGYSVNPLWKDSCYRGIHRGYEISYATFDDIEIPQHLYKEN</sequence>
<name>A0A1Y4T0R7_9FIRM</name>
<dbReference type="Proteomes" id="UP000195305">
    <property type="component" value="Unassembled WGS sequence"/>
</dbReference>
<proteinExistence type="predicted"/>
<accession>A0A1Y4T0R7</accession>